<dbReference type="AlphaFoldDB" id="D7EC61"/>
<evidence type="ECO:0000313" key="2">
    <source>
        <dbReference type="EMBL" id="ADI75183.1"/>
    </source>
</evidence>
<feature type="region of interest" description="Disordered" evidence="1">
    <location>
        <begin position="57"/>
        <end position="82"/>
    </location>
</feature>
<name>D7EC61_METEZ</name>
<evidence type="ECO:0000256" key="1">
    <source>
        <dbReference type="SAM" id="MobiDB-lite"/>
    </source>
</evidence>
<feature type="region of interest" description="Disordered" evidence="1">
    <location>
        <begin position="314"/>
        <end position="350"/>
    </location>
</feature>
<proteinExistence type="predicted"/>
<dbReference type="EMBL" id="CP002070">
    <property type="protein sequence ID" value="ADI75183.1"/>
    <property type="molecule type" value="Genomic_DNA"/>
</dbReference>
<feature type="compositionally biased region" description="Acidic residues" evidence="1">
    <location>
        <begin position="176"/>
        <end position="185"/>
    </location>
</feature>
<dbReference type="OrthoDB" id="121828at2157"/>
<protein>
    <submittedName>
        <fullName evidence="2">Gram-positive anchor</fullName>
    </submittedName>
</protein>
<feature type="compositionally biased region" description="Polar residues" evidence="1">
    <location>
        <begin position="64"/>
        <end position="74"/>
    </location>
</feature>
<feature type="region of interest" description="Disordered" evidence="1">
    <location>
        <begin position="176"/>
        <end position="197"/>
    </location>
</feature>
<dbReference type="HOGENOM" id="CLU_749278_0_0_2"/>
<geneLocation type="plasmid" evidence="2 3">
    <name>pMETEV01</name>
</geneLocation>
<organism evidence="2 3">
    <name type="scientific">Methanohalobium evestigatum (strain ATCC BAA-1072 / DSM 3721 / NBRC 107634 / OCM 161 / Z-7303)</name>
    <dbReference type="NCBI Taxonomy" id="644295"/>
    <lineage>
        <taxon>Archaea</taxon>
        <taxon>Methanobacteriati</taxon>
        <taxon>Methanobacteriota</taxon>
        <taxon>Stenosarchaea group</taxon>
        <taxon>Methanomicrobia</taxon>
        <taxon>Methanosarcinales</taxon>
        <taxon>Methanosarcinaceae</taxon>
        <taxon>Methanohalobium</taxon>
    </lineage>
</organism>
<dbReference type="Proteomes" id="UP000000391">
    <property type="component" value="Plasmid pMETEV01"/>
</dbReference>
<dbReference type="RefSeq" id="WP_013195747.1">
    <property type="nucleotide sequence ID" value="NC_014254.1"/>
</dbReference>
<keyword evidence="2" id="KW-0614">Plasmid</keyword>
<dbReference type="InterPro" id="IPR026453">
    <property type="entry name" value="PGF_pre_PGF"/>
</dbReference>
<dbReference type="KEGG" id="mev:Metev_2373"/>
<dbReference type="GeneID" id="9348028"/>
<sequence length="369" mass="40317" precursor="true">MRMKQTLTILITIFLFVSMVGAASAETSKTPPHMVYGYIKDDGNGVSGIQVEIRTDDGTKLSNDKTSVTTSTDSEGYYELKPNGLQDGKTLSLYVDGDDTGNDITYTTGKVEQVNHEGNYLSDSSDDDGGSSGGISAPGTGKSDKETKQLKAELKNGKANTNIKQINKGDEVSIELESEDKDQEEQQSIKSISFKSNGEAQDVNIEITDHGETKPETVTDSGDSDTEKIYRYFEIKHDNLDNENIDSASITFEVDKDWVKENNAGPTDVGVKRFHGDDWDEVEVSMFDETEDKYIYKAKTPGFSHYSIYLKETGQDTDGTSETTEDTKEQPSGEPDQEDGESQGMPGFTAIGLLAAGAGAAFLKRKQDK</sequence>
<dbReference type="NCBIfam" id="TIGR04213">
    <property type="entry name" value="PGF_pre_PGF"/>
    <property type="match status" value="1"/>
</dbReference>
<evidence type="ECO:0000313" key="3">
    <source>
        <dbReference type="Proteomes" id="UP000000391"/>
    </source>
</evidence>
<gene>
    <name evidence="2" type="ordered locus">Metev_2373</name>
</gene>
<keyword evidence="3" id="KW-1185">Reference proteome</keyword>
<reference evidence="2 3" key="1">
    <citation type="submission" date="2010-06" db="EMBL/GenBank/DDBJ databases">
        <title>Complete sequence plasmid of Methanohalobium evestigatum Z-7303.</title>
        <authorList>
            <consortium name="US DOE Joint Genome Institute"/>
            <person name="Lucas S."/>
            <person name="Copeland A."/>
            <person name="Lapidus A."/>
            <person name="Cheng J.-F."/>
            <person name="Bruce D."/>
            <person name="Goodwin L."/>
            <person name="Pitluck S."/>
            <person name="Saunders E."/>
            <person name="Detter J.C."/>
            <person name="Han C."/>
            <person name="Tapia R."/>
            <person name="Land M."/>
            <person name="Hauser L."/>
            <person name="Kyrpides N."/>
            <person name="Mikhailova N."/>
            <person name="Sieprawska-Lupa M."/>
            <person name="Whitman W.B."/>
            <person name="Anderson I."/>
            <person name="Woyke T."/>
        </authorList>
    </citation>
    <scope>NUCLEOTIDE SEQUENCE [LARGE SCALE GENOMIC DNA]</scope>
    <source>
        <strain evidence="3">ATCC BAA-1072 / DSM 3721 / NBRC 107634 / OCM 161 / Z-7303</strain>
        <plasmid evidence="3">Plasmid pMETEV01</plasmid>
    </source>
</reference>
<accession>D7EC61</accession>
<feature type="region of interest" description="Disordered" evidence="1">
    <location>
        <begin position="118"/>
        <end position="148"/>
    </location>
</feature>